<keyword evidence="1" id="KW-0862">Zinc</keyword>
<dbReference type="PROSITE" id="PS51915">
    <property type="entry name" value="ZAD"/>
    <property type="match status" value="1"/>
</dbReference>
<evidence type="ECO:0000259" key="2">
    <source>
        <dbReference type="PROSITE" id="PS51915"/>
    </source>
</evidence>
<name>A0A8S4QK61_9NEOP</name>
<gene>
    <name evidence="3" type="primary">jg14172</name>
    <name evidence="3" type="ORF">PAEG_LOCUS2948</name>
</gene>
<keyword evidence="1" id="KW-0863">Zinc-finger</keyword>
<dbReference type="OrthoDB" id="7312725at2759"/>
<accession>A0A8S4QK61</accession>
<sequence length="97" mass="11197">VCMICLDTEGKLFLMSKHKLAEAYEKLTGYPLFDVGNLKKTVCVLCAQRLRNFRRFRAKCSRARSLLNDLVEKHELVSTLQYLCGFLSAFLDLCKLF</sequence>
<feature type="binding site" evidence="1">
    <location>
        <position position="43"/>
    </location>
    <ligand>
        <name>Zn(2+)</name>
        <dbReference type="ChEBI" id="CHEBI:29105"/>
    </ligand>
</feature>
<feature type="binding site" evidence="1">
    <location>
        <position position="2"/>
    </location>
    <ligand>
        <name>Zn(2+)</name>
        <dbReference type="ChEBI" id="CHEBI:29105"/>
    </ligand>
</feature>
<dbReference type="InterPro" id="IPR012934">
    <property type="entry name" value="Znf_AD"/>
</dbReference>
<evidence type="ECO:0000313" key="3">
    <source>
        <dbReference type="EMBL" id="CAH2211111.1"/>
    </source>
</evidence>
<keyword evidence="1" id="KW-0479">Metal-binding</keyword>
<dbReference type="EMBL" id="CAKXAJ010009253">
    <property type="protein sequence ID" value="CAH2211111.1"/>
    <property type="molecule type" value="Genomic_DNA"/>
</dbReference>
<dbReference type="GO" id="GO:0005634">
    <property type="term" value="C:nucleus"/>
    <property type="evidence" value="ECO:0007669"/>
    <property type="project" value="InterPro"/>
</dbReference>
<feature type="binding site" evidence="1">
    <location>
        <position position="5"/>
    </location>
    <ligand>
        <name>Zn(2+)</name>
        <dbReference type="ChEBI" id="CHEBI:29105"/>
    </ligand>
</feature>
<dbReference type="SMART" id="SM00868">
    <property type="entry name" value="zf-AD"/>
    <property type="match status" value="1"/>
</dbReference>
<feature type="binding site" evidence="1">
    <location>
        <position position="46"/>
    </location>
    <ligand>
        <name>Zn(2+)</name>
        <dbReference type="ChEBI" id="CHEBI:29105"/>
    </ligand>
</feature>
<dbReference type="SUPFAM" id="SSF57716">
    <property type="entry name" value="Glucocorticoid receptor-like (DNA-binding domain)"/>
    <property type="match status" value="1"/>
</dbReference>
<dbReference type="AlphaFoldDB" id="A0A8S4QK61"/>
<comment type="caution">
    <text evidence="3">The sequence shown here is derived from an EMBL/GenBank/DDBJ whole genome shotgun (WGS) entry which is preliminary data.</text>
</comment>
<evidence type="ECO:0000313" key="4">
    <source>
        <dbReference type="Proteomes" id="UP000838756"/>
    </source>
</evidence>
<dbReference type="Pfam" id="PF07776">
    <property type="entry name" value="zf-AD"/>
    <property type="match status" value="1"/>
</dbReference>
<reference evidence="3" key="1">
    <citation type="submission" date="2022-03" db="EMBL/GenBank/DDBJ databases">
        <authorList>
            <person name="Lindestad O."/>
        </authorList>
    </citation>
    <scope>NUCLEOTIDE SEQUENCE</scope>
</reference>
<organism evidence="3 4">
    <name type="scientific">Pararge aegeria aegeria</name>
    <dbReference type="NCBI Taxonomy" id="348720"/>
    <lineage>
        <taxon>Eukaryota</taxon>
        <taxon>Metazoa</taxon>
        <taxon>Ecdysozoa</taxon>
        <taxon>Arthropoda</taxon>
        <taxon>Hexapoda</taxon>
        <taxon>Insecta</taxon>
        <taxon>Pterygota</taxon>
        <taxon>Neoptera</taxon>
        <taxon>Endopterygota</taxon>
        <taxon>Lepidoptera</taxon>
        <taxon>Glossata</taxon>
        <taxon>Ditrysia</taxon>
        <taxon>Papilionoidea</taxon>
        <taxon>Nymphalidae</taxon>
        <taxon>Satyrinae</taxon>
        <taxon>Satyrini</taxon>
        <taxon>Parargina</taxon>
        <taxon>Pararge</taxon>
    </lineage>
</organism>
<dbReference type="GO" id="GO:0008270">
    <property type="term" value="F:zinc ion binding"/>
    <property type="evidence" value="ECO:0007669"/>
    <property type="project" value="UniProtKB-UniRule"/>
</dbReference>
<evidence type="ECO:0000256" key="1">
    <source>
        <dbReference type="PROSITE-ProRule" id="PRU01263"/>
    </source>
</evidence>
<keyword evidence="4" id="KW-1185">Reference proteome</keyword>
<proteinExistence type="predicted"/>
<feature type="non-terminal residue" evidence="3">
    <location>
        <position position="1"/>
    </location>
</feature>
<feature type="domain" description="ZAD" evidence="2">
    <location>
        <begin position="1"/>
        <end position="70"/>
    </location>
</feature>
<dbReference type="Proteomes" id="UP000838756">
    <property type="component" value="Unassembled WGS sequence"/>
</dbReference>
<protein>
    <submittedName>
        <fullName evidence="3">Jg14172 protein</fullName>
    </submittedName>
</protein>
<dbReference type="Gene3D" id="3.40.1800.20">
    <property type="match status" value="1"/>
</dbReference>